<dbReference type="EMBL" id="JAVFKY010000008">
    <property type="protein sequence ID" value="KAK5574429.1"/>
    <property type="molecule type" value="Genomic_DNA"/>
</dbReference>
<sequence length="114" mass="12871">MENRLTTSSIITRPLAPRYPVIIRDPTVGEVTSNFRLGDHFFALGISTLLTSGYFYSSHLHKPSTIAWGAFILPTMYVLSGERVSQRLRGVKENKKDCAKYGIDFTENITPYNL</sequence>
<evidence type="ECO:0000259" key="1">
    <source>
        <dbReference type="Pfam" id="PF10785"/>
    </source>
</evidence>
<dbReference type="Proteomes" id="UP001344447">
    <property type="component" value="Unassembled WGS sequence"/>
</dbReference>
<dbReference type="InterPro" id="IPR053229">
    <property type="entry name" value="NADH-Q_oxidrdct_subunit"/>
</dbReference>
<reference evidence="2 3" key="1">
    <citation type="submission" date="2023-11" db="EMBL/GenBank/DDBJ databases">
        <title>Dfirmibasis_genome.</title>
        <authorList>
            <person name="Edelbroek B."/>
            <person name="Kjellin J."/>
            <person name="Jerlstrom-Hultqvist J."/>
            <person name="Soderbom F."/>
        </authorList>
    </citation>
    <scope>NUCLEOTIDE SEQUENCE [LARGE SCALE GENOMIC DNA]</scope>
    <source>
        <strain evidence="2 3">TNS-C-14</strain>
    </source>
</reference>
<accession>A0AAN7YKB3</accession>
<name>A0AAN7YKB3_9MYCE</name>
<proteinExistence type="predicted"/>
<dbReference type="PANTHER" id="PTHR34062:SF1">
    <property type="entry name" value="NADH-UBIQUINONE OXIDOREDUCTASE 21KDA SUBUNIT N-TERMINAL DOMAIN-CONTAINING PROTEIN"/>
    <property type="match status" value="1"/>
</dbReference>
<comment type="caution">
    <text evidence="2">The sequence shown here is derived from an EMBL/GenBank/DDBJ whole genome shotgun (WGS) entry which is preliminary data.</text>
</comment>
<dbReference type="PANTHER" id="PTHR34062">
    <property type="entry name" value="OXIDOREDUCTASE 21 KDA SUBUNIT, PUTATIVE (AFU_ORTHOLOGUE AFUA_4G04750)-RELATED"/>
    <property type="match status" value="1"/>
</dbReference>
<evidence type="ECO:0000313" key="3">
    <source>
        <dbReference type="Proteomes" id="UP001344447"/>
    </source>
</evidence>
<dbReference type="AlphaFoldDB" id="A0AAN7YKB3"/>
<dbReference type="InterPro" id="IPR019721">
    <property type="entry name" value="NADH-UbQ_OxRdtase_su21_N"/>
</dbReference>
<feature type="domain" description="NADH-ubiquinone oxidoreductase 21kDa subunit N-terminal" evidence="1">
    <location>
        <begin position="17"/>
        <end position="92"/>
    </location>
</feature>
<gene>
    <name evidence="2" type="ORF">RB653_009704</name>
</gene>
<evidence type="ECO:0000313" key="2">
    <source>
        <dbReference type="EMBL" id="KAK5574429.1"/>
    </source>
</evidence>
<protein>
    <recommendedName>
        <fullName evidence="1">NADH-ubiquinone oxidoreductase 21kDa subunit N-terminal domain-containing protein</fullName>
    </recommendedName>
</protein>
<organism evidence="2 3">
    <name type="scientific">Dictyostelium firmibasis</name>
    <dbReference type="NCBI Taxonomy" id="79012"/>
    <lineage>
        <taxon>Eukaryota</taxon>
        <taxon>Amoebozoa</taxon>
        <taxon>Evosea</taxon>
        <taxon>Eumycetozoa</taxon>
        <taxon>Dictyostelia</taxon>
        <taxon>Dictyosteliales</taxon>
        <taxon>Dictyosteliaceae</taxon>
        <taxon>Dictyostelium</taxon>
    </lineage>
</organism>
<dbReference type="Pfam" id="PF10785">
    <property type="entry name" value="NADH-u_ox-rdase"/>
    <property type="match status" value="1"/>
</dbReference>
<keyword evidence="3" id="KW-1185">Reference proteome</keyword>